<dbReference type="AlphaFoldDB" id="A0A9D7XRU6"/>
<dbReference type="EMBL" id="JADKGY010000029">
    <property type="protein sequence ID" value="MBK9984386.1"/>
    <property type="molecule type" value="Genomic_DNA"/>
</dbReference>
<name>A0A9D7XRU6_9BACT</name>
<sequence>MKLNYRYEIEIKRPLDEVVRLFSNRDLLTKWQRGLLLIETLKTTDGKKQYMLMYKLGRRKMKMTETILKDALPEQYDVNFKVKGAQHTACNSFTSTDHNTTKWTSDVEFSFSGLMNLLARFMKAGFEQQTLMYMKSFKSFAENYTRV</sequence>
<dbReference type="Gene3D" id="3.30.530.20">
    <property type="match status" value="1"/>
</dbReference>
<dbReference type="Proteomes" id="UP000808337">
    <property type="component" value="Unassembled WGS sequence"/>
</dbReference>
<dbReference type="SUPFAM" id="SSF55961">
    <property type="entry name" value="Bet v1-like"/>
    <property type="match status" value="1"/>
</dbReference>
<dbReference type="CDD" id="cd07812">
    <property type="entry name" value="SRPBCC"/>
    <property type="match status" value="1"/>
</dbReference>
<proteinExistence type="predicted"/>
<reference evidence="1 2" key="1">
    <citation type="submission" date="2020-10" db="EMBL/GenBank/DDBJ databases">
        <title>Connecting structure to function with the recovery of over 1000 high-quality activated sludge metagenome-assembled genomes encoding full-length rRNA genes using long-read sequencing.</title>
        <authorList>
            <person name="Singleton C.M."/>
            <person name="Petriglieri F."/>
            <person name="Kristensen J.M."/>
            <person name="Kirkegaard R.H."/>
            <person name="Michaelsen T.Y."/>
            <person name="Andersen M.H."/>
            <person name="Karst S.M."/>
            <person name="Dueholm M.S."/>
            <person name="Nielsen P.H."/>
            <person name="Albertsen M."/>
        </authorList>
    </citation>
    <scope>NUCLEOTIDE SEQUENCE [LARGE SCALE GENOMIC DNA]</scope>
    <source>
        <strain evidence="1">Ribe_18-Q3-R11-54_MAXAC.273</strain>
    </source>
</reference>
<evidence type="ECO:0000313" key="1">
    <source>
        <dbReference type="EMBL" id="MBK9984386.1"/>
    </source>
</evidence>
<dbReference type="InterPro" id="IPR023393">
    <property type="entry name" value="START-like_dom_sf"/>
</dbReference>
<evidence type="ECO:0000313" key="2">
    <source>
        <dbReference type="Proteomes" id="UP000808337"/>
    </source>
</evidence>
<gene>
    <name evidence="1" type="ORF">IPP15_18800</name>
</gene>
<protein>
    <submittedName>
        <fullName evidence="1">SRPBCC family protein</fullName>
    </submittedName>
</protein>
<organism evidence="1 2">
    <name type="scientific">Candidatus Opimibacter skivensis</name>
    <dbReference type="NCBI Taxonomy" id="2982028"/>
    <lineage>
        <taxon>Bacteria</taxon>
        <taxon>Pseudomonadati</taxon>
        <taxon>Bacteroidota</taxon>
        <taxon>Saprospiria</taxon>
        <taxon>Saprospirales</taxon>
        <taxon>Saprospiraceae</taxon>
        <taxon>Candidatus Opimibacter</taxon>
    </lineage>
</organism>
<comment type="caution">
    <text evidence="1">The sequence shown here is derived from an EMBL/GenBank/DDBJ whole genome shotgun (WGS) entry which is preliminary data.</text>
</comment>
<accession>A0A9D7XRU6</accession>